<reference evidence="2 3" key="1">
    <citation type="submission" date="2016-10" db="EMBL/GenBank/DDBJ databases">
        <authorList>
            <person name="Varghese N."/>
            <person name="Submissions S."/>
        </authorList>
    </citation>
    <scope>NUCLEOTIDE SEQUENCE [LARGE SCALE GENOMIC DNA]</scope>
    <source>
        <strain evidence="2 3">DSM 26672</strain>
    </source>
</reference>
<name>A0ABY0NXP9_9HYPH</name>
<accession>A0ABY0NXP9</accession>
<gene>
    <name evidence="2" type="ORF">SAMN05421844_103548</name>
</gene>
<proteinExistence type="predicted"/>
<organism evidence="2 3">
    <name type="scientific">Bosea robiniae</name>
    <dbReference type="NCBI Taxonomy" id="1036780"/>
    <lineage>
        <taxon>Bacteria</taxon>
        <taxon>Pseudomonadati</taxon>
        <taxon>Pseudomonadota</taxon>
        <taxon>Alphaproteobacteria</taxon>
        <taxon>Hyphomicrobiales</taxon>
        <taxon>Boseaceae</taxon>
        <taxon>Bosea</taxon>
    </lineage>
</organism>
<evidence type="ECO:0000313" key="2">
    <source>
        <dbReference type="EMBL" id="SDG33069.1"/>
    </source>
</evidence>
<dbReference type="Proteomes" id="UP000199468">
    <property type="component" value="Unassembled WGS sequence"/>
</dbReference>
<keyword evidence="3" id="KW-1185">Reference proteome</keyword>
<dbReference type="EMBL" id="FNBZ01000003">
    <property type="protein sequence ID" value="SDG33069.1"/>
    <property type="molecule type" value="Genomic_DNA"/>
</dbReference>
<keyword evidence="1" id="KW-0732">Signal</keyword>
<evidence type="ECO:0000313" key="3">
    <source>
        <dbReference type="Proteomes" id="UP000199468"/>
    </source>
</evidence>
<dbReference type="RefSeq" id="WP_061969789.1">
    <property type="nucleotide sequence ID" value="NZ_FNBZ01000003.1"/>
</dbReference>
<sequence>MTNLAPLRLAASLFMSIATTTAFAADLPSRKGAPAAPPPTLSACTESEGIPTDAFGFTTGSDVADTGSFGPSLTYGGAFGTRGGSFNGHGLTLQGSYGLFPCFEIGPYVLGSFSNASIGGISADERAFGAGVEMKYKLLGRSMHGLGLTLVIDPSVNRADPDGAGRFTTYNTGIRLFADKTLIPNTLYAGLNLSHDLTWTGPSPYQRSSTFTIAGSLAWQVQEGLYLSGEVRHMRAHNELGFGKEAGYATFAGPGVFWQATKQLALSAAYNIQVSGKAKGEPGNLDLTNFSQHLVKVKLGYSF</sequence>
<feature type="chain" id="PRO_5045934892" description="Outer membrane protein beta-barrel domain-containing protein" evidence="1">
    <location>
        <begin position="25"/>
        <end position="303"/>
    </location>
</feature>
<evidence type="ECO:0008006" key="4">
    <source>
        <dbReference type="Google" id="ProtNLM"/>
    </source>
</evidence>
<protein>
    <recommendedName>
        <fullName evidence="4">Outer membrane protein beta-barrel domain-containing protein</fullName>
    </recommendedName>
</protein>
<evidence type="ECO:0000256" key="1">
    <source>
        <dbReference type="SAM" id="SignalP"/>
    </source>
</evidence>
<comment type="caution">
    <text evidence="2">The sequence shown here is derived from an EMBL/GenBank/DDBJ whole genome shotgun (WGS) entry which is preliminary data.</text>
</comment>
<feature type="signal peptide" evidence="1">
    <location>
        <begin position="1"/>
        <end position="24"/>
    </location>
</feature>